<dbReference type="EMBL" id="JAUIZM010000006">
    <property type="protein sequence ID" value="KAK1377686.1"/>
    <property type="molecule type" value="Genomic_DNA"/>
</dbReference>
<comment type="caution">
    <text evidence="2">The sequence shown here is derived from an EMBL/GenBank/DDBJ whole genome shotgun (WGS) entry which is preliminary data.</text>
</comment>
<dbReference type="AlphaFoldDB" id="A0AAD8MLF8"/>
<dbReference type="Proteomes" id="UP001237642">
    <property type="component" value="Unassembled WGS sequence"/>
</dbReference>
<evidence type="ECO:0000313" key="3">
    <source>
        <dbReference type="Proteomes" id="UP001237642"/>
    </source>
</evidence>
<feature type="compositionally biased region" description="Low complexity" evidence="1">
    <location>
        <begin position="64"/>
        <end position="77"/>
    </location>
</feature>
<name>A0AAD8MLF8_9APIA</name>
<keyword evidence="3" id="KW-1185">Reference proteome</keyword>
<evidence type="ECO:0000256" key="1">
    <source>
        <dbReference type="SAM" id="MobiDB-lite"/>
    </source>
</evidence>
<evidence type="ECO:0000313" key="2">
    <source>
        <dbReference type="EMBL" id="KAK1377686.1"/>
    </source>
</evidence>
<accession>A0AAD8MLF8</accession>
<proteinExistence type="predicted"/>
<sequence length="119" mass="13320">MTPVGENLVMYETYLEFKASLYNYFILRFFQPLSKSSSLKVGSPREACEEGNHGGETGHHPQDPDSSSTQSQSTTDQSHQEVSAVEYNCSHDQYFSSDSAQGRSYSKHVEGQVKPVMVF</sequence>
<protein>
    <submittedName>
        <fullName evidence="2">Uncharacterized protein</fullName>
    </submittedName>
</protein>
<reference evidence="2" key="1">
    <citation type="submission" date="2023-02" db="EMBL/GenBank/DDBJ databases">
        <title>Genome of toxic invasive species Heracleum sosnowskyi carries increased number of genes despite the absence of recent whole-genome duplications.</title>
        <authorList>
            <person name="Schelkunov M."/>
            <person name="Shtratnikova V."/>
            <person name="Makarenko M."/>
            <person name="Klepikova A."/>
            <person name="Omelchenko D."/>
            <person name="Novikova G."/>
            <person name="Obukhova E."/>
            <person name="Bogdanov V."/>
            <person name="Penin A."/>
            <person name="Logacheva M."/>
        </authorList>
    </citation>
    <scope>NUCLEOTIDE SEQUENCE</scope>
    <source>
        <strain evidence="2">Hsosn_3</strain>
        <tissue evidence="2">Leaf</tissue>
    </source>
</reference>
<organism evidence="2 3">
    <name type="scientific">Heracleum sosnowskyi</name>
    <dbReference type="NCBI Taxonomy" id="360622"/>
    <lineage>
        <taxon>Eukaryota</taxon>
        <taxon>Viridiplantae</taxon>
        <taxon>Streptophyta</taxon>
        <taxon>Embryophyta</taxon>
        <taxon>Tracheophyta</taxon>
        <taxon>Spermatophyta</taxon>
        <taxon>Magnoliopsida</taxon>
        <taxon>eudicotyledons</taxon>
        <taxon>Gunneridae</taxon>
        <taxon>Pentapetalae</taxon>
        <taxon>asterids</taxon>
        <taxon>campanulids</taxon>
        <taxon>Apiales</taxon>
        <taxon>Apiaceae</taxon>
        <taxon>Apioideae</taxon>
        <taxon>apioid superclade</taxon>
        <taxon>Tordylieae</taxon>
        <taxon>Tordyliinae</taxon>
        <taxon>Heracleum</taxon>
    </lineage>
</organism>
<feature type="compositionally biased region" description="Basic and acidic residues" evidence="1">
    <location>
        <begin position="46"/>
        <end position="63"/>
    </location>
</feature>
<feature type="region of interest" description="Disordered" evidence="1">
    <location>
        <begin position="36"/>
        <end position="83"/>
    </location>
</feature>
<gene>
    <name evidence="2" type="ORF">POM88_024430</name>
</gene>
<reference evidence="2" key="2">
    <citation type="submission" date="2023-05" db="EMBL/GenBank/DDBJ databases">
        <authorList>
            <person name="Schelkunov M.I."/>
        </authorList>
    </citation>
    <scope>NUCLEOTIDE SEQUENCE</scope>
    <source>
        <strain evidence="2">Hsosn_3</strain>
        <tissue evidence="2">Leaf</tissue>
    </source>
</reference>